<dbReference type="Proteomes" id="UP000242861">
    <property type="component" value="Unassembled WGS sequence"/>
</dbReference>
<dbReference type="PROSITE" id="PS50096">
    <property type="entry name" value="IQ"/>
    <property type="match status" value="1"/>
</dbReference>
<proteinExistence type="predicted"/>
<evidence type="ECO:0000313" key="2">
    <source>
        <dbReference type="Proteomes" id="UP000242861"/>
    </source>
</evidence>
<accession>A0A2I0CTF9</accession>
<dbReference type="AlphaFoldDB" id="A0A2I0CTF9"/>
<protein>
    <recommendedName>
        <fullName evidence="3">Coat protein</fullName>
    </recommendedName>
</protein>
<comment type="caution">
    <text evidence="1">The sequence shown here is derived from an EMBL/GenBank/DDBJ whole genome shotgun (WGS) entry which is preliminary data.</text>
</comment>
<dbReference type="RefSeq" id="WP_101192632.1">
    <property type="nucleotide sequence ID" value="NZ_PIYS01000003.1"/>
</dbReference>
<gene>
    <name evidence="1" type="ORF">CW360_02470</name>
</gene>
<reference evidence="2" key="1">
    <citation type="submission" date="2017-12" db="EMBL/GenBank/DDBJ databases">
        <authorList>
            <person name="Yu X.-Y."/>
        </authorList>
    </citation>
    <scope>NUCLEOTIDE SEQUENCE [LARGE SCALE GENOMIC DNA]</scope>
    <source>
        <strain evidence="2">ZYSR67-Z</strain>
    </source>
</reference>
<evidence type="ECO:0008006" key="3">
    <source>
        <dbReference type="Google" id="ProtNLM"/>
    </source>
</evidence>
<dbReference type="EMBL" id="PIYS01000003">
    <property type="protein sequence ID" value="PKF72604.1"/>
    <property type="molecule type" value="Genomic_DNA"/>
</dbReference>
<organism evidence="1 2">
    <name type="scientific">Pseudomonas fluvialis</name>
    <dbReference type="NCBI Taxonomy" id="1793966"/>
    <lineage>
        <taxon>Bacteria</taxon>
        <taxon>Pseudomonadati</taxon>
        <taxon>Pseudomonadota</taxon>
        <taxon>Gammaproteobacteria</taxon>
        <taxon>Pseudomonadales</taxon>
        <taxon>Pseudomonadaceae</taxon>
        <taxon>Pseudomonas</taxon>
    </lineage>
</organism>
<sequence>MATTQISDIIEPSAFTRYITQNTMERTALVASGIVVPNDVINAQLAVGAHAFNVPFWRDLPNDEANTVSDDPDELAVPRKIQAGKQVVRKSYLHQSWAAMNLASELAGADALVRIQERVRAYWERQMQRRLVSTLNGVIASNVANDSGDMILDISAETGNAALFSPEAVIDAAGTLGDAMGDVVGIAMHSDLYRRALKADLIEFVQPSNGSMRLPTYRGLAVVSDDGMPVVGGVYTCALFGAGAVGYGLTAPSIAAGTEVENKPSAGNGGGQQVLHSRVNLAVHPLGFQWIEGSIAGESPTIAELGAAAHWARVVERKATGLAFLKCK</sequence>
<evidence type="ECO:0000313" key="1">
    <source>
        <dbReference type="EMBL" id="PKF72604.1"/>
    </source>
</evidence>
<name>A0A2I0CTF9_9PSED</name>